<evidence type="ECO:0000313" key="1">
    <source>
        <dbReference type="EMBL" id="CAF0756768.1"/>
    </source>
</evidence>
<sequence length="131" mass="15513">MSIELSNLRILTNSRRPAGKSILRKSNIFRDYIQQKCINQNNDRSLTINNNKRKVFFTHVDSYNFDPYAILPYSIIGLPQRQKFYTNKSSHIQCLCHHHTSNVSVLNNNSFTQVKLKRHFKKFNVKRRTTL</sequence>
<dbReference type="EMBL" id="CAJOBC010000104">
    <property type="protein sequence ID" value="CAF3537196.1"/>
    <property type="molecule type" value="Genomic_DNA"/>
</dbReference>
<dbReference type="EMBL" id="CAJNOQ010000104">
    <property type="protein sequence ID" value="CAF0756768.1"/>
    <property type="molecule type" value="Genomic_DNA"/>
</dbReference>
<accession>A0A813PVP5</accession>
<comment type="caution">
    <text evidence="1">The sequence shown here is derived from an EMBL/GenBank/DDBJ whole genome shotgun (WGS) entry which is preliminary data.</text>
</comment>
<dbReference type="OrthoDB" id="9989869at2759"/>
<dbReference type="Proteomes" id="UP000681722">
    <property type="component" value="Unassembled WGS sequence"/>
</dbReference>
<reference evidence="1" key="1">
    <citation type="submission" date="2021-02" db="EMBL/GenBank/DDBJ databases">
        <authorList>
            <person name="Nowell W R."/>
        </authorList>
    </citation>
    <scope>NUCLEOTIDE SEQUENCE</scope>
</reference>
<gene>
    <name evidence="1" type="ORF">GPM918_LOCUS1154</name>
    <name evidence="2" type="ORF">SRO942_LOCUS1154</name>
</gene>
<dbReference type="Proteomes" id="UP000663829">
    <property type="component" value="Unassembled WGS sequence"/>
</dbReference>
<name>A0A813PVP5_9BILA</name>
<proteinExistence type="predicted"/>
<dbReference type="AlphaFoldDB" id="A0A813PVP5"/>
<evidence type="ECO:0000313" key="3">
    <source>
        <dbReference type="Proteomes" id="UP000663829"/>
    </source>
</evidence>
<protein>
    <submittedName>
        <fullName evidence="1">Uncharacterized protein</fullName>
    </submittedName>
</protein>
<keyword evidence="3" id="KW-1185">Reference proteome</keyword>
<evidence type="ECO:0000313" key="2">
    <source>
        <dbReference type="EMBL" id="CAF3537196.1"/>
    </source>
</evidence>
<organism evidence="1 3">
    <name type="scientific">Didymodactylos carnosus</name>
    <dbReference type="NCBI Taxonomy" id="1234261"/>
    <lineage>
        <taxon>Eukaryota</taxon>
        <taxon>Metazoa</taxon>
        <taxon>Spiralia</taxon>
        <taxon>Gnathifera</taxon>
        <taxon>Rotifera</taxon>
        <taxon>Eurotatoria</taxon>
        <taxon>Bdelloidea</taxon>
        <taxon>Philodinida</taxon>
        <taxon>Philodinidae</taxon>
        <taxon>Didymodactylos</taxon>
    </lineage>
</organism>